<accession>A0A0A1TP68</accession>
<dbReference type="Proteomes" id="UP000039046">
    <property type="component" value="Unassembled WGS sequence"/>
</dbReference>
<evidence type="ECO:0000256" key="3">
    <source>
        <dbReference type="SAM" id="MobiDB-lite"/>
    </source>
</evidence>
<keyword evidence="4" id="KW-0732">Signal</keyword>
<name>A0A0A1TP68_9HYPO</name>
<dbReference type="SUPFAM" id="SSF51445">
    <property type="entry name" value="(Trans)glycosidases"/>
    <property type="match status" value="1"/>
</dbReference>
<feature type="chain" id="PRO_5001979622" description="alpha-galactosidase" evidence="4">
    <location>
        <begin position="21"/>
        <end position="384"/>
    </location>
</feature>
<dbReference type="EMBL" id="CDHN01000005">
    <property type="protein sequence ID" value="CEJ93163.1"/>
    <property type="molecule type" value="Genomic_DNA"/>
</dbReference>
<sequence length="384" mass="41735">MLPITTSAILASLLAGLAHGSPVSAASSNLDAINNGVSVGASLIARSPSAWDDLNTILGGGHHKHDDDNDDDDDNNDHQDHHNENNNNGHGRPKPTHTKPASTKPATPTTTSTSISGSKPGSLWKPQVGTPWQIILRNTVNANVESLTPDVSVWDIDVNEHPDAMIELLHSQGKKVICYFSAGSWEDWRADKDKFKPEDLGNVLDGWPNEKWLKTDSPNVRAIMSQRIATAAAKKCDAIDPDNVDGFQNNNGLGLTKEGAVDYMKFLSAEARKYNMAIGLKNAGDIIDDVLDYVDFSVNEQCAQYSECGLFAKFIKAGKPVFQIEYPNEKKRGVAPRDMTPAAEKACRSMEAASLWGFSTVIKNLDLGGWVQYCDGKTYDTPTV</sequence>
<feature type="compositionally biased region" description="Low complexity" evidence="3">
    <location>
        <begin position="98"/>
        <end position="122"/>
    </location>
</feature>
<dbReference type="STRING" id="1531966.A0A0A1TP68"/>
<dbReference type="InterPro" id="IPR017853">
    <property type="entry name" value="GH"/>
</dbReference>
<dbReference type="HOGENOM" id="CLU_051214_1_0_1"/>
<dbReference type="PANTHER" id="PTHR35273">
    <property type="entry name" value="ALPHA-1,4 POLYGALACTOSAMINIDASE, PUTATIVE (AFU_ORTHOLOGUE AFUA_3G07890)-RELATED"/>
    <property type="match status" value="1"/>
</dbReference>
<feature type="domain" description="Glycoside-hydrolase family GH114 TIM-barrel" evidence="5">
    <location>
        <begin position="132"/>
        <end position="370"/>
    </location>
</feature>
<evidence type="ECO:0000259" key="5">
    <source>
        <dbReference type="Pfam" id="PF03537"/>
    </source>
</evidence>
<dbReference type="Pfam" id="PF03537">
    <property type="entry name" value="Glyco_hydro_114"/>
    <property type="match status" value="1"/>
</dbReference>
<comment type="catalytic activity">
    <reaction evidence="1">
        <text>Hydrolysis of terminal, non-reducing alpha-D-galactose residues in alpha-D-galactosides, including galactose oligosaccharides, galactomannans and galactolipids.</text>
        <dbReference type="EC" id="3.2.1.22"/>
    </reaction>
</comment>
<dbReference type="InterPro" id="IPR004352">
    <property type="entry name" value="GH114_TIM-barrel"/>
</dbReference>
<protein>
    <recommendedName>
        <fullName evidence="2">alpha-galactosidase</fullName>
        <ecNumber evidence="2">3.2.1.22</ecNumber>
    </recommendedName>
</protein>
<evidence type="ECO:0000313" key="7">
    <source>
        <dbReference type="Proteomes" id="UP000039046"/>
    </source>
</evidence>
<evidence type="ECO:0000313" key="6">
    <source>
        <dbReference type="EMBL" id="CEJ93163.1"/>
    </source>
</evidence>
<dbReference type="PANTHER" id="PTHR35273:SF2">
    <property type="entry name" value="ALPHA-GALACTOSIDASE"/>
    <property type="match status" value="1"/>
</dbReference>
<dbReference type="InterPro" id="IPR013785">
    <property type="entry name" value="Aldolase_TIM"/>
</dbReference>
<evidence type="ECO:0000256" key="1">
    <source>
        <dbReference type="ARBA" id="ARBA00001255"/>
    </source>
</evidence>
<gene>
    <name evidence="6" type="ORF">VHEMI08772</name>
</gene>
<proteinExistence type="predicted"/>
<keyword evidence="7" id="KW-1185">Reference proteome</keyword>
<evidence type="ECO:0000256" key="4">
    <source>
        <dbReference type="SAM" id="SignalP"/>
    </source>
</evidence>
<dbReference type="EC" id="3.2.1.22" evidence="2"/>
<dbReference type="AlphaFoldDB" id="A0A0A1TP68"/>
<dbReference type="OrthoDB" id="2108802at2759"/>
<reference evidence="6 7" key="1">
    <citation type="journal article" date="2015" name="Genome Announc.">
        <title>Draft Genome Sequence and Gene Annotation of the Entomopathogenic Fungus Verticillium hemipterigenum.</title>
        <authorList>
            <person name="Horn F."/>
            <person name="Habel A."/>
            <person name="Scharf D.H."/>
            <person name="Dworschak J."/>
            <person name="Brakhage A.A."/>
            <person name="Guthke R."/>
            <person name="Hertweck C."/>
            <person name="Linde J."/>
        </authorList>
    </citation>
    <scope>NUCLEOTIDE SEQUENCE [LARGE SCALE GENOMIC DNA]</scope>
</reference>
<dbReference type="GO" id="GO:0004557">
    <property type="term" value="F:alpha-galactosidase activity"/>
    <property type="evidence" value="ECO:0007669"/>
    <property type="project" value="UniProtKB-EC"/>
</dbReference>
<evidence type="ECO:0000256" key="2">
    <source>
        <dbReference type="ARBA" id="ARBA00012755"/>
    </source>
</evidence>
<organism evidence="6 7">
    <name type="scientific">[Torrubiella] hemipterigena</name>
    <dbReference type="NCBI Taxonomy" id="1531966"/>
    <lineage>
        <taxon>Eukaryota</taxon>
        <taxon>Fungi</taxon>
        <taxon>Dikarya</taxon>
        <taxon>Ascomycota</taxon>
        <taxon>Pezizomycotina</taxon>
        <taxon>Sordariomycetes</taxon>
        <taxon>Hypocreomycetidae</taxon>
        <taxon>Hypocreales</taxon>
        <taxon>Clavicipitaceae</taxon>
        <taxon>Clavicipitaceae incertae sedis</taxon>
        <taxon>'Torrubiella' clade</taxon>
    </lineage>
</organism>
<dbReference type="Gene3D" id="3.20.20.70">
    <property type="entry name" value="Aldolase class I"/>
    <property type="match status" value="1"/>
</dbReference>
<feature type="region of interest" description="Disordered" evidence="3">
    <location>
        <begin position="62"/>
        <end position="124"/>
    </location>
</feature>
<feature type="signal peptide" evidence="4">
    <location>
        <begin position="1"/>
        <end position="20"/>
    </location>
</feature>